<dbReference type="Gene3D" id="3.10.580.10">
    <property type="entry name" value="CBS-domain"/>
    <property type="match status" value="1"/>
</dbReference>
<dbReference type="SUPFAM" id="SSF53448">
    <property type="entry name" value="Nucleotide-diphospho-sugar transferases"/>
    <property type="match status" value="1"/>
</dbReference>
<dbReference type="CDD" id="cd06426">
    <property type="entry name" value="NTP_transferase_like_2"/>
    <property type="match status" value="1"/>
</dbReference>
<dbReference type="InterPro" id="IPR029044">
    <property type="entry name" value="Nucleotide-diphossugar_trans"/>
</dbReference>
<gene>
    <name evidence="2" type="ORF">METZ01_LOCUS304172</name>
</gene>
<feature type="domain" description="CBS" evidence="1">
    <location>
        <begin position="1"/>
        <end position="60"/>
    </location>
</feature>
<feature type="domain" description="CBS" evidence="1">
    <location>
        <begin position="66"/>
        <end position="122"/>
    </location>
</feature>
<dbReference type="InterPro" id="IPR005835">
    <property type="entry name" value="NTP_transferase_dom"/>
</dbReference>
<dbReference type="InterPro" id="IPR000644">
    <property type="entry name" value="CBS_dom"/>
</dbReference>
<dbReference type="AlphaFoldDB" id="A0A382MSC8"/>
<dbReference type="CDD" id="cd04607">
    <property type="entry name" value="CBS_pair_NTP_transferase_assoc"/>
    <property type="match status" value="1"/>
</dbReference>
<name>A0A382MSC8_9ZZZZ</name>
<accession>A0A382MSC8</accession>
<protein>
    <recommendedName>
        <fullName evidence="1">CBS domain-containing protein</fullName>
    </recommendedName>
</protein>
<dbReference type="Pfam" id="PF00483">
    <property type="entry name" value="NTP_transferase"/>
    <property type="match status" value="1"/>
</dbReference>
<proteinExistence type="predicted"/>
<dbReference type="Pfam" id="PF00571">
    <property type="entry name" value="CBS"/>
    <property type="match status" value="2"/>
</dbReference>
<evidence type="ECO:0000313" key="2">
    <source>
        <dbReference type="EMBL" id="SVC51318.1"/>
    </source>
</evidence>
<reference evidence="2" key="1">
    <citation type="submission" date="2018-05" db="EMBL/GenBank/DDBJ databases">
        <authorList>
            <person name="Lanie J.A."/>
            <person name="Ng W.-L."/>
            <person name="Kazmierczak K.M."/>
            <person name="Andrzejewski T.M."/>
            <person name="Davidsen T.M."/>
            <person name="Wayne K.J."/>
            <person name="Tettelin H."/>
            <person name="Glass J.I."/>
            <person name="Rusch D."/>
            <person name="Podicherti R."/>
            <person name="Tsui H.-C.T."/>
            <person name="Winkler M.E."/>
        </authorList>
    </citation>
    <scope>NUCLEOTIDE SEQUENCE</scope>
</reference>
<dbReference type="Gene3D" id="3.90.550.10">
    <property type="entry name" value="Spore Coat Polysaccharide Biosynthesis Protein SpsA, Chain A"/>
    <property type="match status" value="1"/>
</dbReference>
<dbReference type="SUPFAM" id="SSF54631">
    <property type="entry name" value="CBS-domain pair"/>
    <property type="match status" value="1"/>
</dbReference>
<dbReference type="EMBL" id="UINC01095324">
    <property type="protein sequence ID" value="SVC51318.1"/>
    <property type="molecule type" value="Genomic_DNA"/>
</dbReference>
<dbReference type="PANTHER" id="PTHR22572">
    <property type="entry name" value="SUGAR-1-PHOSPHATE GUANYL TRANSFERASE"/>
    <property type="match status" value="1"/>
</dbReference>
<dbReference type="InterPro" id="IPR050486">
    <property type="entry name" value="Mannose-1P_guanyltransferase"/>
</dbReference>
<dbReference type="InterPro" id="IPR046342">
    <property type="entry name" value="CBS_dom_sf"/>
</dbReference>
<organism evidence="2">
    <name type="scientific">marine metagenome</name>
    <dbReference type="NCBI Taxonomy" id="408172"/>
    <lineage>
        <taxon>unclassified sequences</taxon>
        <taxon>metagenomes</taxon>
        <taxon>ecological metagenomes</taxon>
    </lineage>
</organism>
<dbReference type="PROSITE" id="PS51371">
    <property type="entry name" value="CBS"/>
    <property type="match status" value="2"/>
</dbReference>
<feature type="non-terminal residue" evidence="2">
    <location>
        <position position="310"/>
    </location>
</feature>
<evidence type="ECO:0000259" key="1">
    <source>
        <dbReference type="PROSITE" id="PS51371"/>
    </source>
</evidence>
<sequence>MRDWKNVLLKKTDTMAAAIKSLESEGMQIALIIDGQGKLLGTITDGDIRRALIQQHSMDTLASEIMFEEPVVAFSEDSSDTILTIMKNSNLNQIPILDADRCVVGLETLQHLLKKEKMDTPVCLMAGGFGKRLLPLTASMPKPLLKVGSRPILEMILNRFIKAGFHNFFISIYYKADMVREYFGDGGKWGVSINYLCEKEPLGTAGALGLLPKNLPDSKIIVMNGDLITKVDFKHILQFHNEEGAVATMCTREYDFQVPYGVIKAEGSSVKSVQEKPIHSFFVNAGIYVLNSPLVKHIDGRSFLDMTNFL</sequence>